<dbReference type="Proteomes" id="UP000199452">
    <property type="component" value="Unassembled WGS sequence"/>
</dbReference>
<accession>A0A1G6MP44</accession>
<proteinExistence type="predicted"/>
<keyword evidence="6" id="KW-1185">Reference proteome</keyword>
<dbReference type="Gene3D" id="1.10.1370.30">
    <property type="match status" value="1"/>
</dbReference>
<name>A0A1G6MP44_9BACT</name>
<dbReference type="GO" id="GO:0006508">
    <property type="term" value="P:proteolysis"/>
    <property type="evidence" value="ECO:0007669"/>
    <property type="project" value="InterPro"/>
</dbReference>
<dbReference type="OrthoDB" id="9762795at2"/>
<keyword evidence="2" id="KW-1015">Disulfide bond</keyword>
<keyword evidence="1 4" id="KW-0732">Signal</keyword>
<keyword evidence="3" id="KW-0325">Glycoprotein</keyword>
<reference evidence="5 6" key="1">
    <citation type="submission" date="2016-09" db="EMBL/GenBank/DDBJ databases">
        <authorList>
            <person name="Capua I."/>
            <person name="De Benedictis P."/>
            <person name="Joannis T."/>
            <person name="Lombin L.H."/>
            <person name="Cattoli G."/>
        </authorList>
    </citation>
    <scope>NUCLEOTIDE SEQUENCE [LARGE SCALE GENOMIC DNA]</scope>
    <source>
        <strain evidence="5 6">A7P-90m</strain>
    </source>
</reference>
<evidence type="ECO:0000256" key="3">
    <source>
        <dbReference type="ARBA" id="ARBA00023180"/>
    </source>
</evidence>
<evidence type="ECO:0000256" key="4">
    <source>
        <dbReference type="SAM" id="SignalP"/>
    </source>
</evidence>
<organism evidence="5 6">
    <name type="scientific">Williamwhitmania taraxaci</name>
    <dbReference type="NCBI Taxonomy" id="1640674"/>
    <lineage>
        <taxon>Bacteria</taxon>
        <taxon>Pseudomonadati</taxon>
        <taxon>Bacteroidota</taxon>
        <taxon>Bacteroidia</taxon>
        <taxon>Bacteroidales</taxon>
        <taxon>Williamwhitmaniaceae</taxon>
        <taxon>Williamwhitmania</taxon>
    </lineage>
</organism>
<dbReference type="PANTHER" id="PTHR10514">
    <property type="entry name" value="ANGIOTENSIN-CONVERTING ENZYME"/>
    <property type="match status" value="1"/>
</dbReference>
<dbReference type="GO" id="GO:0008241">
    <property type="term" value="F:peptidyl-dipeptidase activity"/>
    <property type="evidence" value="ECO:0007669"/>
    <property type="project" value="InterPro"/>
</dbReference>
<dbReference type="Pfam" id="PF01401">
    <property type="entry name" value="Peptidase_M2"/>
    <property type="match status" value="1"/>
</dbReference>
<dbReference type="GO" id="GO:0016020">
    <property type="term" value="C:membrane"/>
    <property type="evidence" value="ECO:0007669"/>
    <property type="project" value="InterPro"/>
</dbReference>
<gene>
    <name evidence="5" type="ORF">SAMN05216323_103726</name>
</gene>
<dbReference type="AlphaFoldDB" id="A0A1G6MP44"/>
<dbReference type="EMBL" id="FMYP01000037">
    <property type="protein sequence ID" value="SDC57004.1"/>
    <property type="molecule type" value="Genomic_DNA"/>
</dbReference>
<evidence type="ECO:0000256" key="2">
    <source>
        <dbReference type="ARBA" id="ARBA00023157"/>
    </source>
</evidence>
<evidence type="ECO:0000313" key="5">
    <source>
        <dbReference type="EMBL" id="SDC57004.1"/>
    </source>
</evidence>
<dbReference type="InterPro" id="IPR001548">
    <property type="entry name" value="Peptidase_M2"/>
</dbReference>
<protein>
    <submittedName>
        <fullName evidence="5">Peptidyl-dipeptidase A</fullName>
    </submittedName>
</protein>
<sequence length="561" mass="65109">MKKYLSISTLVLAGLVMWSCASKQEKMENKLKAFIEKHEATIQPLSKEAALAYWNASISGKNEDYATMEELNVKLTTVYTNKEAFAELKAIKESGEVKDSLLLRQLDIIYMQFLGNQIDTTKLARKIKMETEIEKKYSNFRAMVNGKAISDNDVEAILKKSTNSKELQAAWEAHKQIGPLVANDLKALVKLRNEIAKDLGFSNFHEMSLKLGDQDPAEVNTLFDELDSLTRGAFAQLKDDMDTYFAKRYNVKKENLMPWHYQNRFFQEAPVIYPVDIDKYYEKQDLVKLTATFYNGIGLNMDDVIAKSDLFEKPGKNQHAYCMDVDREGDVRSLNNVKPNSDWMGTLLHEFGHGVYSKYNDRNLPFELRTQAHTFTTEAIAMIFGRFSTNPMWMKDMGIIDSTEAVKIADNCHKTLRLQQLVFSRWAQVMYRFEKGMYENPDQDLNKLWWDLVEKYQMIKKPEGRNMPDYATKIHIATVPCYYHNYLLGELLASQLYYHITDKVLKSDDYVNQSFVNRPEVGTYLKQNVFMPGARYYWNEMIERATGEKLTAKYYAKQFVQ</sequence>
<dbReference type="STRING" id="1640674.SAMN05216323_103726"/>
<evidence type="ECO:0000313" key="6">
    <source>
        <dbReference type="Proteomes" id="UP000199452"/>
    </source>
</evidence>
<dbReference type="GO" id="GO:0008237">
    <property type="term" value="F:metallopeptidase activity"/>
    <property type="evidence" value="ECO:0007669"/>
    <property type="project" value="InterPro"/>
</dbReference>
<evidence type="ECO:0000256" key="1">
    <source>
        <dbReference type="ARBA" id="ARBA00022729"/>
    </source>
</evidence>
<dbReference type="SUPFAM" id="SSF55486">
    <property type="entry name" value="Metalloproteases ('zincins'), catalytic domain"/>
    <property type="match status" value="1"/>
</dbReference>
<feature type="chain" id="PRO_5011758088" evidence="4">
    <location>
        <begin position="24"/>
        <end position="561"/>
    </location>
</feature>
<feature type="signal peptide" evidence="4">
    <location>
        <begin position="1"/>
        <end position="23"/>
    </location>
</feature>
<dbReference type="PANTHER" id="PTHR10514:SF27">
    <property type="entry name" value="ANGIOTENSIN-CONVERTING ENZYME"/>
    <property type="match status" value="1"/>
</dbReference>